<evidence type="ECO:0000313" key="3">
    <source>
        <dbReference type="Proteomes" id="UP000033658"/>
    </source>
</evidence>
<dbReference type="Proteomes" id="UP000033658">
    <property type="component" value="Unassembled WGS sequence"/>
</dbReference>
<protein>
    <recommendedName>
        <fullName evidence="4">Integral membrane protein</fullName>
    </recommendedName>
</protein>
<evidence type="ECO:0008006" key="4">
    <source>
        <dbReference type="Google" id="ProtNLM"/>
    </source>
</evidence>
<proteinExistence type="predicted"/>
<feature type="transmembrane region" description="Helical" evidence="1">
    <location>
        <begin position="73"/>
        <end position="92"/>
    </location>
</feature>
<dbReference type="EMBL" id="JYGL01000002">
    <property type="protein sequence ID" value="KJQ56726.1"/>
    <property type="molecule type" value="Genomic_DNA"/>
</dbReference>
<feature type="transmembrane region" description="Helical" evidence="1">
    <location>
        <begin position="49"/>
        <end position="66"/>
    </location>
</feature>
<accession>A0AAW3H5B0</accession>
<dbReference type="AlphaFoldDB" id="A0AAW3H5B0"/>
<evidence type="ECO:0000256" key="1">
    <source>
        <dbReference type="SAM" id="Phobius"/>
    </source>
</evidence>
<comment type="caution">
    <text evidence="2">The sequence shown here is derived from an EMBL/GenBank/DDBJ whole genome shotgun (WGS) entry which is preliminary data.</text>
</comment>
<name>A0AAW3H5B0_STRGN</name>
<gene>
    <name evidence="2" type="ORF">TZ86_02062</name>
</gene>
<sequence length="94" mass="10757">MLVKLVFLVSLILWILNRYFPSRNAAIGLRFPTAFSSLKKWQQIQGEFYRLLILSNGVLLLLSCFYKINPLKLNALSLLTVLASGLLVLIKYNQ</sequence>
<reference evidence="2 3" key="1">
    <citation type="submission" date="2015-02" db="EMBL/GenBank/DDBJ databases">
        <title>Evolution of amylase-binding proteins of oral streptococcal species.</title>
        <authorList>
            <person name="Haase E.M."/>
        </authorList>
    </citation>
    <scope>NUCLEOTIDE SEQUENCE [LARGE SCALE GENOMIC DNA]</scope>
    <source>
        <strain evidence="2 3">G9B</strain>
    </source>
</reference>
<keyword evidence="1" id="KW-0472">Membrane</keyword>
<keyword evidence="1" id="KW-1133">Transmembrane helix</keyword>
<keyword evidence="1" id="KW-0812">Transmembrane</keyword>
<evidence type="ECO:0000313" key="2">
    <source>
        <dbReference type="EMBL" id="KJQ56726.1"/>
    </source>
</evidence>
<organism evidence="2 3">
    <name type="scientific">Streptococcus gordonii</name>
    <dbReference type="NCBI Taxonomy" id="1302"/>
    <lineage>
        <taxon>Bacteria</taxon>
        <taxon>Bacillati</taxon>
        <taxon>Bacillota</taxon>
        <taxon>Bacilli</taxon>
        <taxon>Lactobacillales</taxon>
        <taxon>Streptococcaceae</taxon>
        <taxon>Streptococcus</taxon>
    </lineage>
</organism>